<evidence type="ECO:0000259" key="10">
    <source>
        <dbReference type="PROSITE" id="PS50222"/>
    </source>
</evidence>
<dbReference type="Pfam" id="PF00388">
    <property type="entry name" value="PI-PLC-X"/>
    <property type="match status" value="1"/>
</dbReference>
<dbReference type="Pfam" id="PF00387">
    <property type="entry name" value="PI-PLC-Y"/>
    <property type="match status" value="1"/>
</dbReference>
<dbReference type="CDD" id="cd00275">
    <property type="entry name" value="C2_PLC_like"/>
    <property type="match status" value="1"/>
</dbReference>
<dbReference type="CDD" id="cd13360">
    <property type="entry name" value="PH_PLC_fungal"/>
    <property type="match status" value="1"/>
</dbReference>
<keyword evidence="3 6" id="KW-0442">Lipid degradation</keyword>
<dbReference type="InterPro" id="IPR011993">
    <property type="entry name" value="PH-like_dom_sf"/>
</dbReference>
<evidence type="ECO:0000259" key="8">
    <source>
        <dbReference type="PROSITE" id="PS50004"/>
    </source>
</evidence>
<dbReference type="PANTHER" id="PTHR10336:SF36">
    <property type="entry name" value="1-PHOSPHATIDYLINOSITOL 4,5-BISPHOSPHATE PHOSPHODIESTERASE BETA-4"/>
    <property type="match status" value="1"/>
</dbReference>
<protein>
    <recommendedName>
        <fullName evidence="1 6">Phosphoinositide phospholipase C</fullName>
        <ecNumber evidence="1 6">3.1.4.11</ecNumber>
    </recommendedName>
</protein>
<dbReference type="InterPro" id="IPR037755">
    <property type="entry name" value="Plc1_PH"/>
</dbReference>
<evidence type="ECO:0000256" key="1">
    <source>
        <dbReference type="ARBA" id="ARBA00012368"/>
    </source>
</evidence>
<organism evidence="11 12">
    <name type="scientific">Funneliformis mosseae</name>
    <name type="common">Endomycorrhizal fungus</name>
    <name type="synonym">Glomus mosseae</name>
    <dbReference type="NCBI Taxonomy" id="27381"/>
    <lineage>
        <taxon>Eukaryota</taxon>
        <taxon>Fungi</taxon>
        <taxon>Fungi incertae sedis</taxon>
        <taxon>Mucoromycota</taxon>
        <taxon>Glomeromycotina</taxon>
        <taxon>Glomeromycetes</taxon>
        <taxon>Glomerales</taxon>
        <taxon>Glomeraceae</taxon>
        <taxon>Funneliformis</taxon>
    </lineage>
</organism>
<feature type="domain" description="C2" evidence="8">
    <location>
        <begin position="865"/>
        <end position="992"/>
    </location>
</feature>
<dbReference type="GO" id="GO:0016042">
    <property type="term" value="P:lipid catabolic process"/>
    <property type="evidence" value="ECO:0007669"/>
    <property type="project" value="UniProtKB-KW"/>
</dbReference>
<dbReference type="SMART" id="SM00239">
    <property type="entry name" value="C2"/>
    <property type="match status" value="1"/>
</dbReference>
<dbReference type="SMART" id="SM00148">
    <property type="entry name" value="PLCXc"/>
    <property type="match status" value="1"/>
</dbReference>
<dbReference type="InterPro" id="IPR000909">
    <property type="entry name" value="PLipase_C_PInositol-sp_X_dom"/>
</dbReference>
<dbReference type="Gene3D" id="2.60.40.150">
    <property type="entry name" value="C2 domain"/>
    <property type="match status" value="1"/>
</dbReference>
<evidence type="ECO:0000256" key="6">
    <source>
        <dbReference type="RuleBase" id="RU361133"/>
    </source>
</evidence>
<dbReference type="SUPFAM" id="SSF51695">
    <property type="entry name" value="PLC-like phosphodiesterases"/>
    <property type="match status" value="1"/>
</dbReference>
<dbReference type="InterPro" id="IPR017946">
    <property type="entry name" value="PLC-like_Pdiesterase_TIM-brl"/>
</dbReference>
<dbReference type="PROSITE" id="PS50222">
    <property type="entry name" value="EF_HAND_2"/>
    <property type="match status" value="1"/>
</dbReference>
<evidence type="ECO:0000256" key="2">
    <source>
        <dbReference type="ARBA" id="ARBA00022801"/>
    </source>
</evidence>
<accession>A0A9N8Z6X7</accession>
<comment type="caution">
    <text evidence="11">The sequence shown here is derived from an EMBL/GenBank/DDBJ whole genome shotgun (WGS) entry which is preliminary data.</text>
</comment>
<keyword evidence="5" id="KW-0807">Transducer</keyword>
<dbReference type="Proteomes" id="UP000789375">
    <property type="component" value="Unassembled WGS sequence"/>
</dbReference>
<dbReference type="AlphaFoldDB" id="A0A9N8Z6X7"/>
<dbReference type="InterPro" id="IPR001192">
    <property type="entry name" value="PI-PLC_fam"/>
</dbReference>
<dbReference type="InterPro" id="IPR001711">
    <property type="entry name" value="PLipase_C_Pinositol-sp_Y"/>
</dbReference>
<dbReference type="GO" id="GO:0005509">
    <property type="term" value="F:calcium ion binding"/>
    <property type="evidence" value="ECO:0007669"/>
    <property type="project" value="InterPro"/>
</dbReference>
<dbReference type="EC" id="3.1.4.11" evidence="1 6"/>
<dbReference type="SUPFAM" id="SSF49562">
    <property type="entry name" value="C2 domain (Calcium/lipid-binding domain, CaLB)"/>
    <property type="match status" value="1"/>
</dbReference>
<dbReference type="GO" id="GO:0051209">
    <property type="term" value="P:release of sequestered calcium ion into cytosol"/>
    <property type="evidence" value="ECO:0007669"/>
    <property type="project" value="TreeGrafter"/>
</dbReference>
<feature type="compositionally biased region" description="Basic and acidic residues" evidence="7">
    <location>
        <begin position="49"/>
        <end position="70"/>
    </location>
</feature>
<dbReference type="GO" id="GO:0048015">
    <property type="term" value="P:phosphatidylinositol-mediated signaling"/>
    <property type="evidence" value="ECO:0007669"/>
    <property type="project" value="TreeGrafter"/>
</dbReference>
<dbReference type="GO" id="GO:0004435">
    <property type="term" value="F:phosphatidylinositol-4,5-bisphosphate phospholipase C activity"/>
    <property type="evidence" value="ECO:0007669"/>
    <property type="project" value="UniProtKB-EC"/>
</dbReference>
<dbReference type="EMBL" id="CAJVPP010000386">
    <property type="protein sequence ID" value="CAG8477489.1"/>
    <property type="molecule type" value="Genomic_DNA"/>
</dbReference>
<comment type="catalytic activity">
    <reaction evidence="6">
        <text>a 1,2-diacyl-sn-glycero-3-phospho-(1D-myo-inositol-4,5-bisphosphate) + H2O = 1D-myo-inositol 1,4,5-trisphosphate + a 1,2-diacyl-sn-glycerol + H(+)</text>
        <dbReference type="Rhea" id="RHEA:33179"/>
        <dbReference type="ChEBI" id="CHEBI:15377"/>
        <dbReference type="ChEBI" id="CHEBI:15378"/>
        <dbReference type="ChEBI" id="CHEBI:17815"/>
        <dbReference type="ChEBI" id="CHEBI:58456"/>
        <dbReference type="ChEBI" id="CHEBI:203600"/>
        <dbReference type="EC" id="3.1.4.11"/>
    </reaction>
</comment>
<feature type="domain" description="EF-hand" evidence="10">
    <location>
        <begin position="448"/>
        <end position="483"/>
    </location>
</feature>
<evidence type="ECO:0000256" key="4">
    <source>
        <dbReference type="ARBA" id="ARBA00023098"/>
    </source>
</evidence>
<dbReference type="Gene3D" id="1.10.238.10">
    <property type="entry name" value="EF-hand"/>
    <property type="match status" value="2"/>
</dbReference>
<dbReference type="PANTHER" id="PTHR10336">
    <property type="entry name" value="PHOSPHOINOSITIDE-SPECIFIC PHOSPHOLIPASE C FAMILY PROTEIN"/>
    <property type="match status" value="1"/>
</dbReference>
<evidence type="ECO:0000256" key="3">
    <source>
        <dbReference type="ARBA" id="ARBA00022963"/>
    </source>
</evidence>
<dbReference type="Pfam" id="PF13499">
    <property type="entry name" value="EF-hand_7"/>
    <property type="match status" value="1"/>
</dbReference>
<evidence type="ECO:0000256" key="7">
    <source>
        <dbReference type="SAM" id="MobiDB-lite"/>
    </source>
</evidence>
<dbReference type="PROSITE" id="PS50008">
    <property type="entry name" value="PIPLC_Y_DOMAIN"/>
    <property type="match status" value="1"/>
</dbReference>
<dbReference type="SUPFAM" id="SSF47473">
    <property type="entry name" value="EF-hand"/>
    <property type="match status" value="1"/>
</dbReference>
<feature type="domain" description="PI-PLC Y-box" evidence="9">
    <location>
        <begin position="751"/>
        <end position="867"/>
    </location>
</feature>
<feature type="region of interest" description="Disordered" evidence="7">
    <location>
        <begin position="45"/>
        <end position="75"/>
    </location>
</feature>
<evidence type="ECO:0000313" key="11">
    <source>
        <dbReference type="EMBL" id="CAG8477489.1"/>
    </source>
</evidence>
<feature type="region of interest" description="Disordered" evidence="7">
    <location>
        <begin position="228"/>
        <end position="251"/>
    </location>
</feature>
<dbReference type="PRINTS" id="PR00390">
    <property type="entry name" value="PHPHLIPASEC"/>
</dbReference>
<evidence type="ECO:0000256" key="5">
    <source>
        <dbReference type="ARBA" id="ARBA00023224"/>
    </source>
</evidence>
<keyword evidence="2 6" id="KW-0378">Hydrolase</keyword>
<dbReference type="SMART" id="SM00149">
    <property type="entry name" value="PLCYc"/>
    <property type="match status" value="1"/>
</dbReference>
<name>A0A9N8Z6X7_FUNMO</name>
<dbReference type="InterPro" id="IPR035892">
    <property type="entry name" value="C2_domain_sf"/>
</dbReference>
<dbReference type="Gene3D" id="2.30.29.30">
    <property type="entry name" value="Pleckstrin-homology domain (PH domain)/Phosphotyrosine-binding domain (PTB)"/>
    <property type="match status" value="1"/>
</dbReference>
<proteinExistence type="predicted"/>
<reference evidence="11" key="1">
    <citation type="submission" date="2021-06" db="EMBL/GenBank/DDBJ databases">
        <authorList>
            <person name="Kallberg Y."/>
            <person name="Tangrot J."/>
            <person name="Rosling A."/>
        </authorList>
    </citation>
    <scope>NUCLEOTIDE SEQUENCE</scope>
    <source>
        <strain evidence="11">87-6 pot B 2015</strain>
    </source>
</reference>
<feature type="compositionally biased region" description="Polar residues" evidence="7">
    <location>
        <begin position="228"/>
        <end position="245"/>
    </location>
</feature>
<dbReference type="PROSITE" id="PS50007">
    <property type="entry name" value="PIPLC_X_DOMAIN"/>
    <property type="match status" value="1"/>
</dbReference>
<dbReference type="InterPro" id="IPR002048">
    <property type="entry name" value="EF_hand_dom"/>
</dbReference>
<dbReference type="InterPro" id="IPR011992">
    <property type="entry name" value="EF-hand-dom_pair"/>
</dbReference>
<dbReference type="PROSITE" id="PS50004">
    <property type="entry name" value="C2"/>
    <property type="match status" value="1"/>
</dbReference>
<keyword evidence="12" id="KW-1185">Reference proteome</keyword>
<dbReference type="SUPFAM" id="SSF50729">
    <property type="entry name" value="PH domain-like"/>
    <property type="match status" value="1"/>
</dbReference>
<sequence>MFVRTVLAFLALRKKVSKKKQKSNKEVIETSSEFLDCEQSLKTFTTPSKPEKLSKMEQPKSSLAKDKGSTDKTANVDALKNDKHADAKIYSKASRCKEEPSIKIPEKDSLGITLDQNNIEVIEVYSSSNQVDSFNNTSYHNAENVTSIYESISQASNLSQQIEITDVADNFNLASYFAEPAQLSIDFSHVSKTSTSENKFKSELRHSDSIIYQNELRLEFESNHNLTRSHSNVGLSRNQRSSASKSLHHSRTFPLDTSEYKSIIKQNRNNDSVLQSSTSLDSAVESVVVPNGEIIIPSYDNERFNKKFKSEVSVRHGHTEEILVDPCIVEGTILTKVTAKKKQLRKFRIDVELCRILWDSKKSGKVNIENIKEIRTGEAIRNYREHFKMSCDHEPRWFTIVYVEAGKYKILHLVADTCELFNKWVDHLERLYLHRREMMRGLGSFEEKQSIWLKQYWKQADKDGNSRLTFEEVARLCHQLNINMSKTLLKEKFQEADKHNHEYLNFVDFQQFVRIIKKRQELVELFDQLKTQKNRNTLTPQEFKNFLLDKQKCNLKEEDYDSLYYKFCNKDRKEMMNLEGFSSFLMSGDNSVFALEHTKVNQDMSRPLNHYFIDSSHNTYLTGESSIEGYIRVLQRGCRCVEIDCWDGPDEPIVTHGHTLTSKILFKDVISAIRTYAFHASPYPLILSLEVHCSIEQQNMMATILTGTLGEYLVTSFLNTEPELPSPKSLMKKILLKLQTNKGKSRVSKALSDLVIYCSAVKFKGFEYHREKSMYYHMSSFSERVSNRLCKTEKHSFIQHNSRHLSRIYPAGFRISSSNYEPHLHWMVGSQMVALNYQTFDLGMQINQAMFAVNGRCGYVLKPERMRCIEPNISVSPTKSTQTLNITVISAQQLPRPKDVVKGEIIDPFVEIELLVPGADVVKKKTSIIDDNGFNPFWNDTLTFTIDFEYLELVFLRFVVWDQDVRTSDFIASYCIPIASLQQGYRHIPLNDLNGDQYPFTTLFIYSSLSG</sequence>
<dbReference type="Pfam" id="PF00168">
    <property type="entry name" value="C2"/>
    <property type="match status" value="1"/>
</dbReference>
<dbReference type="Gene3D" id="3.20.20.190">
    <property type="entry name" value="Phosphatidylinositol (PI) phosphodiesterase"/>
    <property type="match status" value="1"/>
</dbReference>
<evidence type="ECO:0000259" key="9">
    <source>
        <dbReference type="PROSITE" id="PS50008"/>
    </source>
</evidence>
<dbReference type="InterPro" id="IPR000008">
    <property type="entry name" value="C2_dom"/>
</dbReference>
<keyword evidence="4 6" id="KW-0443">Lipid metabolism</keyword>
<gene>
    <name evidence="11" type="ORF">FMOSSE_LOCUS2833</name>
</gene>
<evidence type="ECO:0000313" key="12">
    <source>
        <dbReference type="Proteomes" id="UP000789375"/>
    </source>
</evidence>